<feature type="region of interest" description="Disordered" evidence="1">
    <location>
        <begin position="663"/>
        <end position="756"/>
    </location>
</feature>
<evidence type="ECO:0000313" key="3">
    <source>
        <dbReference type="Proteomes" id="UP001314263"/>
    </source>
</evidence>
<feature type="compositionally biased region" description="Polar residues" evidence="1">
    <location>
        <begin position="38"/>
        <end position="51"/>
    </location>
</feature>
<name>A0AAV1HS55_9CHLO</name>
<dbReference type="AlphaFoldDB" id="A0AAV1HS55"/>
<keyword evidence="3" id="KW-1185">Reference proteome</keyword>
<feature type="compositionally biased region" description="Basic and acidic residues" evidence="1">
    <location>
        <begin position="485"/>
        <end position="497"/>
    </location>
</feature>
<feature type="region of interest" description="Disordered" evidence="1">
    <location>
        <begin position="304"/>
        <end position="334"/>
    </location>
</feature>
<gene>
    <name evidence="2" type="ORF">CVIRNUC_000698</name>
</gene>
<proteinExistence type="predicted"/>
<accession>A0AAV1HS55</accession>
<feature type="compositionally biased region" description="Low complexity" evidence="1">
    <location>
        <begin position="568"/>
        <end position="581"/>
    </location>
</feature>
<reference evidence="2 3" key="1">
    <citation type="submission" date="2023-10" db="EMBL/GenBank/DDBJ databases">
        <authorList>
            <person name="Maclean D."/>
            <person name="Macfadyen A."/>
        </authorList>
    </citation>
    <scope>NUCLEOTIDE SEQUENCE [LARGE SCALE GENOMIC DNA]</scope>
</reference>
<feature type="region of interest" description="Disordered" evidence="1">
    <location>
        <begin position="37"/>
        <end position="72"/>
    </location>
</feature>
<feature type="compositionally biased region" description="Basic and acidic residues" evidence="1">
    <location>
        <begin position="410"/>
        <end position="432"/>
    </location>
</feature>
<protein>
    <submittedName>
        <fullName evidence="2">Uncharacterized protein</fullName>
    </submittedName>
</protein>
<dbReference type="EMBL" id="CAUYUE010000001">
    <property type="protein sequence ID" value="CAK0736143.1"/>
    <property type="molecule type" value="Genomic_DNA"/>
</dbReference>
<feature type="region of interest" description="Disordered" evidence="1">
    <location>
        <begin position="549"/>
        <end position="605"/>
    </location>
</feature>
<organism evidence="2 3">
    <name type="scientific">Coccomyxa viridis</name>
    <dbReference type="NCBI Taxonomy" id="1274662"/>
    <lineage>
        <taxon>Eukaryota</taxon>
        <taxon>Viridiplantae</taxon>
        <taxon>Chlorophyta</taxon>
        <taxon>core chlorophytes</taxon>
        <taxon>Trebouxiophyceae</taxon>
        <taxon>Trebouxiophyceae incertae sedis</taxon>
        <taxon>Coccomyxaceae</taxon>
        <taxon>Coccomyxa</taxon>
    </lineage>
</organism>
<evidence type="ECO:0000256" key="1">
    <source>
        <dbReference type="SAM" id="MobiDB-lite"/>
    </source>
</evidence>
<feature type="region of interest" description="Disordered" evidence="1">
    <location>
        <begin position="379"/>
        <end position="498"/>
    </location>
</feature>
<feature type="compositionally biased region" description="Polar residues" evidence="1">
    <location>
        <begin position="315"/>
        <end position="325"/>
    </location>
</feature>
<comment type="caution">
    <text evidence="2">The sequence shown here is derived from an EMBL/GenBank/DDBJ whole genome shotgun (WGS) entry which is preliminary data.</text>
</comment>
<dbReference type="Proteomes" id="UP001314263">
    <property type="component" value="Unassembled WGS sequence"/>
</dbReference>
<feature type="compositionally biased region" description="Basic and acidic residues" evidence="1">
    <location>
        <begin position="386"/>
        <end position="400"/>
    </location>
</feature>
<sequence>MSGPVLNPLRAQRFSKCGQQSLGGCNWQGRSKRILAASHSTRQPRAQTYDSNIGADADQYRSGSNDANDDDDDALHQQLAEEFPLELADDVDPEGRELTLEDLVTAQSGTAQSLRDELHAGDVWGPPAVVLAGFRAEEPAMVRAILDAANAPEVKVIPCNDAMLYEAMSTAISLPEPDWEQPRPEDWTRGGAWGSQRTILFSGMKLAAQAALVELIEEQGLPPVCAALAVEEDCNKQLGRVLAEAVRAQRTRRNPNKNIWEELDRQRLAKDVPDLENLLQQRAAELQHDLESGNLKNVYVRNDASEGGEDVPLSELQSKQQQHDSPQPELEGLSPANAAMSKSAYEHSASFSSEHAAMSSPASGASLKGGDVNKQGAGIGAAAQQAEHDATLAGDRHSRETAASSAEKGPTSEHKREDQLRELEAKKLKKQQELFGKSFSTPQRPVTRASDRAELSHSALGDSMTPRESKAVQAKVGSPSPTSERLGREQVQKDTEAAGKAFMDTLAQNVGLGAASGWDGATAATDSASSGSQDVNAADLIDAIAEGKADVPLNSLPQTQSELPQPPQSATQSPAAAPSSADRGSQKRVSLHMSTAGRDKATEGIMKDLDAKFARMRSEVDRDKVTDSMRKEALGPTRDAIKAALACGLSASDLKQLIDEEAADEARQSGVLGAPWTKAPTMTPSPAEVADRSKHDILSPQPIPRDKPVPEQAHSKPAGSSDVDAADQLLSRHRNSEWNGSTPEMPQADSIMSKGQLKQLAERRGLDFELLLADAAAQGVPLRD</sequence>
<evidence type="ECO:0000313" key="2">
    <source>
        <dbReference type="EMBL" id="CAK0736143.1"/>
    </source>
</evidence>